<dbReference type="NCBIfam" id="TIGR00369">
    <property type="entry name" value="unchar_dom_1"/>
    <property type="match status" value="1"/>
</dbReference>
<feature type="domain" description="Thioesterase" evidence="2">
    <location>
        <begin position="31"/>
        <end position="109"/>
    </location>
</feature>
<dbReference type="EMBL" id="UINC01142742">
    <property type="protein sequence ID" value="SVD31262.1"/>
    <property type="molecule type" value="Genomic_DNA"/>
</dbReference>
<evidence type="ECO:0000256" key="1">
    <source>
        <dbReference type="ARBA" id="ARBA00022801"/>
    </source>
</evidence>
<protein>
    <recommendedName>
        <fullName evidence="2">Thioesterase domain-containing protein</fullName>
    </recommendedName>
</protein>
<evidence type="ECO:0000313" key="3">
    <source>
        <dbReference type="EMBL" id="SVD31262.1"/>
    </source>
</evidence>
<reference evidence="3" key="1">
    <citation type="submission" date="2018-05" db="EMBL/GenBank/DDBJ databases">
        <authorList>
            <person name="Lanie J.A."/>
            <person name="Ng W.-L."/>
            <person name="Kazmierczak K.M."/>
            <person name="Andrzejewski T.M."/>
            <person name="Davidsen T.M."/>
            <person name="Wayne K.J."/>
            <person name="Tettelin H."/>
            <person name="Glass J.I."/>
            <person name="Rusch D."/>
            <person name="Podicherti R."/>
            <person name="Tsui H.-C.T."/>
            <person name="Winkler M.E."/>
        </authorList>
    </citation>
    <scope>NUCLEOTIDE SEQUENCE</scope>
</reference>
<dbReference type="InterPro" id="IPR006683">
    <property type="entry name" value="Thioestr_dom"/>
</dbReference>
<accession>A0A382UB28</accession>
<dbReference type="PANTHER" id="PTHR43240:SF5">
    <property type="entry name" value="1,4-DIHYDROXY-2-NAPHTHOYL-COA THIOESTERASE 1"/>
    <property type="match status" value="1"/>
</dbReference>
<proteinExistence type="predicted"/>
<dbReference type="Pfam" id="PF03061">
    <property type="entry name" value="4HBT"/>
    <property type="match status" value="1"/>
</dbReference>
<dbReference type="SUPFAM" id="SSF54637">
    <property type="entry name" value="Thioesterase/thiol ester dehydrase-isomerase"/>
    <property type="match status" value="1"/>
</dbReference>
<dbReference type="Gene3D" id="3.10.129.10">
    <property type="entry name" value="Hotdog Thioesterase"/>
    <property type="match status" value="1"/>
</dbReference>
<name>A0A382UB28_9ZZZZ</name>
<dbReference type="GO" id="GO:0005829">
    <property type="term" value="C:cytosol"/>
    <property type="evidence" value="ECO:0007669"/>
    <property type="project" value="TreeGrafter"/>
</dbReference>
<organism evidence="3">
    <name type="scientific">marine metagenome</name>
    <dbReference type="NCBI Taxonomy" id="408172"/>
    <lineage>
        <taxon>unclassified sequences</taxon>
        <taxon>metagenomes</taxon>
        <taxon>ecological metagenomes</taxon>
    </lineage>
</organism>
<keyword evidence="1" id="KW-0378">Hydrolase</keyword>
<dbReference type="PANTHER" id="PTHR43240">
    <property type="entry name" value="1,4-DIHYDROXY-2-NAPHTHOYL-COA THIOESTERASE 1"/>
    <property type="match status" value="1"/>
</dbReference>
<dbReference type="AlphaFoldDB" id="A0A382UB28"/>
<dbReference type="GO" id="GO:0061522">
    <property type="term" value="F:1,4-dihydroxy-2-naphthoyl-CoA thioesterase activity"/>
    <property type="evidence" value="ECO:0007669"/>
    <property type="project" value="TreeGrafter"/>
</dbReference>
<sequence>MVEHLGIEVTELGNNYVVGTMPVDKRTKQPFGILHGGASVALAETLASYAGYLTIDPEKYHVVGVEINANHLKMAKKGTVTGKCSPIKIGRSTQVWQTEITNEENELICISRITLMVLNKKLN</sequence>
<dbReference type="CDD" id="cd03443">
    <property type="entry name" value="PaaI_thioesterase"/>
    <property type="match status" value="1"/>
</dbReference>
<evidence type="ECO:0000259" key="2">
    <source>
        <dbReference type="Pfam" id="PF03061"/>
    </source>
</evidence>
<dbReference type="InterPro" id="IPR029069">
    <property type="entry name" value="HotDog_dom_sf"/>
</dbReference>
<dbReference type="InterPro" id="IPR003736">
    <property type="entry name" value="PAAI_dom"/>
</dbReference>
<gene>
    <name evidence="3" type="ORF">METZ01_LOCUS384116</name>
</gene>